<gene>
    <name evidence="1" type="ORF">Taro_003326</name>
</gene>
<keyword evidence="2" id="KW-1185">Reference proteome</keyword>
<name>A0A843TRH5_COLES</name>
<evidence type="ECO:0000313" key="2">
    <source>
        <dbReference type="Proteomes" id="UP000652761"/>
    </source>
</evidence>
<dbReference type="Proteomes" id="UP000652761">
    <property type="component" value="Unassembled WGS sequence"/>
</dbReference>
<reference evidence="1" key="1">
    <citation type="submission" date="2017-07" db="EMBL/GenBank/DDBJ databases">
        <title>Taro Niue Genome Assembly and Annotation.</title>
        <authorList>
            <person name="Atibalentja N."/>
            <person name="Keating K."/>
            <person name="Fields C.J."/>
        </authorList>
    </citation>
    <scope>NUCLEOTIDE SEQUENCE</scope>
    <source>
        <strain evidence="1">Niue_2</strain>
        <tissue evidence="1">Leaf</tissue>
    </source>
</reference>
<proteinExistence type="predicted"/>
<protein>
    <submittedName>
        <fullName evidence="1">Uncharacterized protein</fullName>
    </submittedName>
</protein>
<sequence length="507" mass="55991">MNYIQEWVLGASSAFPEGGLKRFLGLFVCGQPPPSVLANLESHLVERRVVLFQVFLKFWPGLLHSNSPSFSLEEDTHKRDLLSANDRKVQLRGPKHDSEVLDLLLQLGLPVAVVFFTLFTERLCRVLNASVVRGAFWLPPLGLTSACAPCVAHGVELADVGQTELSQALLDQGRSCCGRFGVPAWCSMRSQCEDVARSRGNAAPCMDCTFFVKRVAEFGGPAPILECLFIWEPQVLCEPGTCVYSGLVPVQWYRRGLVVFLDTLTLGESFGPYVRDCEAERWFPTEPVLVEAHSLIVLFRVYRWCRLRRCCDRLVPPVVVLVQFCELVLSRGEELLWVIRRSGVVFNALSTVVGMEDPEMVPRLGFLPEKATVSTVATRSRQADPSHQGLLSDISWRRDQKAVMASVAITTEGSALQAVGCVAEFGGPAPIPECLFSWEPQVLCEPGICVCSGLVPVQWYRRGLVVFLDTLTLGESCRPLDLTSVTARLRGSSFVVLSGLDIGVMNQ</sequence>
<accession>A0A843TRH5</accession>
<organism evidence="1 2">
    <name type="scientific">Colocasia esculenta</name>
    <name type="common">Wild taro</name>
    <name type="synonym">Arum esculentum</name>
    <dbReference type="NCBI Taxonomy" id="4460"/>
    <lineage>
        <taxon>Eukaryota</taxon>
        <taxon>Viridiplantae</taxon>
        <taxon>Streptophyta</taxon>
        <taxon>Embryophyta</taxon>
        <taxon>Tracheophyta</taxon>
        <taxon>Spermatophyta</taxon>
        <taxon>Magnoliopsida</taxon>
        <taxon>Liliopsida</taxon>
        <taxon>Araceae</taxon>
        <taxon>Aroideae</taxon>
        <taxon>Colocasieae</taxon>
        <taxon>Colocasia</taxon>
    </lineage>
</organism>
<dbReference type="AlphaFoldDB" id="A0A843TRH5"/>
<dbReference type="EMBL" id="NMUH01000085">
    <property type="protein sequence ID" value="MQL71009.1"/>
    <property type="molecule type" value="Genomic_DNA"/>
</dbReference>
<comment type="caution">
    <text evidence="1">The sequence shown here is derived from an EMBL/GenBank/DDBJ whole genome shotgun (WGS) entry which is preliminary data.</text>
</comment>
<evidence type="ECO:0000313" key="1">
    <source>
        <dbReference type="EMBL" id="MQL71009.1"/>
    </source>
</evidence>